<dbReference type="GO" id="GO:0000981">
    <property type="term" value="F:DNA-binding transcription factor activity, RNA polymerase II-specific"/>
    <property type="evidence" value="ECO:0007669"/>
    <property type="project" value="TreeGrafter"/>
</dbReference>
<dbReference type="AlphaFoldDB" id="A0A9X0BKZ6"/>
<reference evidence="2" key="2">
    <citation type="journal article" date="2023" name="IMA Fungus">
        <title>Comparative genomic study of the Penicillium genus elucidates a diverse pangenome and 15 lateral gene transfer events.</title>
        <authorList>
            <person name="Petersen C."/>
            <person name="Sorensen T."/>
            <person name="Nielsen M.R."/>
            <person name="Sondergaard T.E."/>
            <person name="Sorensen J.L."/>
            <person name="Fitzpatrick D.A."/>
            <person name="Frisvad J.C."/>
            <person name="Nielsen K.L."/>
        </authorList>
    </citation>
    <scope>NUCLEOTIDE SEQUENCE</scope>
    <source>
        <strain evidence="2">IBT 17660</strain>
    </source>
</reference>
<dbReference type="PANTHER" id="PTHR47657">
    <property type="entry name" value="STEROL REGULATORY ELEMENT-BINDING PROTEIN ECM22"/>
    <property type="match status" value="1"/>
</dbReference>
<keyword evidence="3" id="KW-1185">Reference proteome</keyword>
<gene>
    <name evidence="2" type="ORF">N7530_008527</name>
</gene>
<dbReference type="OrthoDB" id="416217at2759"/>
<feature type="region of interest" description="Disordered" evidence="1">
    <location>
        <begin position="62"/>
        <end position="88"/>
    </location>
</feature>
<dbReference type="InterPro" id="IPR021858">
    <property type="entry name" value="Fun_TF"/>
</dbReference>
<dbReference type="Proteomes" id="UP001147760">
    <property type="component" value="Unassembled WGS sequence"/>
</dbReference>
<evidence type="ECO:0000313" key="3">
    <source>
        <dbReference type="Proteomes" id="UP001147760"/>
    </source>
</evidence>
<dbReference type="Pfam" id="PF11951">
    <property type="entry name" value="Fungal_trans_2"/>
    <property type="match status" value="1"/>
</dbReference>
<evidence type="ECO:0008006" key="4">
    <source>
        <dbReference type="Google" id="ProtNLM"/>
    </source>
</evidence>
<dbReference type="PANTHER" id="PTHR47657:SF3">
    <property type="entry name" value="ORSELLINIC ACID_F9775 BIOSYNTHESIS CLUSTER PROTEIN D-RELATED"/>
    <property type="match status" value="1"/>
</dbReference>
<protein>
    <recommendedName>
        <fullName evidence="4">C2H2-type domain-containing protein</fullName>
    </recommendedName>
</protein>
<organism evidence="2 3">
    <name type="scientific">Penicillium desertorum</name>
    <dbReference type="NCBI Taxonomy" id="1303715"/>
    <lineage>
        <taxon>Eukaryota</taxon>
        <taxon>Fungi</taxon>
        <taxon>Dikarya</taxon>
        <taxon>Ascomycota</taxon>
        <taxon>Pezizomycotina</taxon>
        <taxon>Eurotiomycetes</taxon>
        <taxon>Eurotiomycetidae</taxon>
        <taxon>Eurotiales</taxon>
        <taxon>Aspergillaceae</taxon>
        <taxon>Penicillium</taxon>
    </lineage>
</organism>
<comment type="caution">
    <text evidence="2">The sequence shown here is derived from an EMBL/GenBank/DDBJ whole genome shotgun (WGS) entry which is preliminary data.</text>
</comment>
<dbReference type="InterPro" id="IPR052400">
    <property type="entry name" value="Zn2-C6_fungal_TF"/>
</dbReference>
<name>A0A9X0BKZ6_9EURO</name>
<proteinExistence type="predicted"/>
<reference evidence="2" key="1">
    <citation type="submission" date="2022-12" db="EMBL/GenBank/DDBJ databases">
        <authorList>
            <person name="Petersen C."/>
        </authorList>
    </citation>
    <scope>NUCLEOTIDE SEQUENCE</scope>
    <source>
        <strain evidence="2">IBT 17660</strain>
    </source>
</reference>
<sequence length="419" mass="46496">MTGCGHLCASSKRMRRHRSDAHNVSGPNDFASHARSVKLQTFFRGTKLKYFEVSVASTAAESPDFDEGARNDGNDSGVIGLPSLAQPKSLSETSPVVDLETLTYFHHFIITTCLTLPRVEDSLPASQYWGKYVVLLAMRERWLMCGLLAISAYHSATLEDETTAQQKHCERATKLRSEFFVGLNKTMNNTSNTLSTEDFQKTKETAVQIRSIISCARWALTGSTTNQKFVLGPTTALSRLQFLLCDVRDFSELVNYLSIQQIKPNDLQTNLGINSPRGTATAPTALLNRLQVLPYRMAEIFGKPDNDQDAPAVLLGIAALLECCTSIFESDDSPANDLSGTWQGISAWLNKTTDHFNHMVSVQNPAALIVLVHWAAILVKRTEIYECWFIHVFSRAIVLLIHEHFSIDDAIQGLVEGLL</sequence>
<evidence type="ECO:0000313" key="2">
    <source>
        <dbReference type="EMBL" id="KAJ5471170.1"/>
    </source>
</evidence>
<evidence type="ECO:0000256" key="1">
    <source>
        <dbReference type="SAM" id="MobiDB-lite"/>
    </source>
</evidence>
<accession>A0A9X0BKZ6</accession>
<dbReference type="EMBL" id="JAPWDO010000005">
    <property type="protein sequence ID" value="KAJ5471170.1"/>
    <property type="molecule type" value="Genomic_DNA"/>
</dbReference>